<name>A0A6P9FJZ1_ZALCA</name>
<evidence type="ECO:0000313" key="2">
    <source>
        <dbReference type="Proteomes" id="UP000515165"/>
    </source>
</evidence>
<keyword evidence="2" id="KW-1185">Reference proteome</keyword>
<evidence type="ECO:0000313" key="3">
    <source>
        <dbReference type="RefSeq" id="XP_035582237.1"/>
    </source>
</evidence>
<dbReference type="AlphaFoldDB" id="A0A6P9FJZ1"/>
<sequence>MHPLIYTLPTLLQNISSTPRGRTGGSYGRLRHVTEEEAVLVSLSQAVTRVSSALPEQRRRQRPRLPPLFLFLGLFRLCLLPALGHFSRDSHVWEAPDFALTKFSSGLRLQPAPRVPPALGAGAGEGALRTPPGVLPRSRGAGDWPGEKTPSPARGLRGGEGKERTAAPVLLSPPPGPPLHIGVPAPPAGGWLLSLGPRLIHSGARCYGPGRVAEAAAWWGTRPAPLGAAPAPGSRMCRCGWDPLPTRWGSLAPRSGTRQKLRPLLSVFSPRRS</sequence>
<feature type="region of interest" description="Disordered" evidence="1">
    <location>
        <begin position="114"/>
        <end position="167"/>
    </location>
</feature>
<protein>
    <submittedName>
        <fullName evidence="3">Translation initiation factor IF-2-like</fullName>
    </submittedName>
</protein>
<accession>A0A6P9FJZ1</accession>
<evidence type="ECO:0000256" key="1">
    <source>
        <dbReference type="SAM" id="MobiDB-lite"/>
    </source>
</evidence>
<organism evidence="2 3">
    <name type="scientific">Zalophus californianus</name>
    <name type="common">California sealion</name>
    <dbReference type="NCBI Taxonomy" id="9704"/>
    <lineage>
        <taxon>Eukaryota</taxon>
        <taxon>Metazoa</taxon>
        <taxon>Chordata</taxon>
        <taxon>Craniata</taxon>
        <taxon>Vertebrata</taxon>
        <taxon>Euteleostomi</taxon>
        <taxon>Mammalia</taxon>
        <taxon>Eutheria</taxon>
        <taxon>Laurasiatheria</taxon>
        <taxon>Carnivora</taxon>
        <taxon>Caniformia</taxon>
        <taxon>Pinnipedia</taxon>
        <taxon>Otariidae</taxon>
        <taxon>Zalophus</taxon>
    </lineage>
</organism>
<gene>
    <name evidence="3" type="primary">LOC118356746</name>
</gene>
<dbReference type="Proteomes" id="UP000515165">
    <property type="component" value="Chromosome 2"/>
</dbReference>
<dbReference type="GeneID" id="118356746"/>
<proteinExistence type="predicted"/>
<dbReference type="OrthoDB" id="9838488at2759"/>
<dbReference type="KEGG" id="zca:118356746"/>
<reference evidence="3" key="1">
    <citation type="submission" date="2025-08" db="UniProtKB">
        <authorList>
            <consortium name="RefSeq"/>
        </authorList>
    </citation>
    <scope>IDENTIFICATION</scope>
    <source>
        <tissue evidence="3">Blood</tissue>
    </source>
</reference>
<dbReference type="RefSeq" id="XP_035582237.1">
    <property type="nucleotide sequence ID" value="XM_035726344.1"/>
</dbReference>